<dbReference type="SMART" id="SM00387">
    <property type="entry name" value="HATPase_c"/>
    <property type="match status" value="1"/>
</dbReference>
<feature type="transmembrane region" description="Helical" evidence="8">
    <location>
        <begin position="16"/>
        <end position="37"/>
    </location>
</feature>
<organism evidence="11">
    <name type="scientific">freshwater metagenome</name>
    <dbReference type="NCBI Taxonomy" id="449393"/>
    <lineage>
        <taxon>unclassified sequences</taxon>
        <taxon>metagenomes</taxon>
        <taxon>ecological metagenomes</taxon>
    </lineage>
</organism>
<keyword evidence="8" id="KW-1133">Transmembrane helix</keyword>
<dbReference type="GO" id="GO:0004721">
    <property type="term" value="F:phosphoprotein phosphatase activity"/>
    <property type="evidence" value="ECO:0007669"/>
    <property type="project" value="TreeGrafter"/>
</dbReference>
<dbReference type="EC" id="2.7.13.3" evidence="2"/>
<dbReference type="InterPro" id="IPR003661">
    <property type="entry name" value="HisK_dim/P_dom"/>
</dbReference>
<evidence type="ECO:0000256" key="5">
    <source>
        <dbReference type="ARBA" id="ARBA00022777"/>
    </source>
</evidence>
<dbReference type="Gene3D" id="3.30.450.20">
    <property type="entry name" value="PAS domain"/>
    <property type="match status" value="1"/>
</dbReference>
<dbReference type="SUPFAM" id="SSF47384">
    <property type="entry name" value="Homodimeric domain of signal transducing histidine kinase"/>
    <property type="match status" value="1"/>
</dbReference>
<keyword evidence="6" id="KW-0902">Two-component regulatory system</keyword>
<keyword evidence="7 8" id="KW-0472">Membrane</keyword>
<evidence type="ECO:0000256" key="8">
    <source>
        <dbReference type="SAM" id="Phobius"/>
    </source>
</evidence>
<keyword evidence="5" id="KW-0418">Kinase</keyword>
<evidence type="ECO:0000256" key="7">
    <source>
        <dbReference type="ARBA" id="ARBA00023136"/>
    </source>
</evidence>
<dbReference type="GO" id="GO:0016036">
    <property type="term" value="P:cellular response to phosphate starvation"/>
    <property type="evidence" value="ECO:0007669"/>
    <property type="project" value="TreeGrafter"/>
</dbReference>
<dbReference type="SUPFAM" id="SSF55785">
    <property type="entry name" value="PYP-like sensor domain (PAS domain)"/>
    <property type="match status" value="1"/>
</dbReference>
<feature type="domain" description="Histidine kinase" evidence="9">
    <location>
        <begin position="205"/>
        <end position="428"/>
    </location>
</feature>
<evidence type="ECO:0000259" key="10">
    <source>
        <dbReference type="PROSITE" id="PS50112"/>
    </source>
</evidence>
<keyword evidence="8" id="KW-0812">Transmembrane</keyword>
<feature type="domain" description="PAS" evidence="10">
    <location>
        <begin position="91"/>
        <end position="143"/>
    </location>
</feature>
<dbReference type="Pfam" id="PF02518">
    <property type="entry name" value="HATPase_c"/>
    <property type="match status" value="1"/>
</dbReference>
<dbReference type="InterPro" id="IPR035965">
    <property type="entry name" value="PAS-like_dom_sf"/>
</dbReference>
<dbReference type="InterPro" id="IPR050351">
    <property type="entry name" value="BphY/WalK/GraS-like"/>
</dbReference>
<sequence>MFHWARTNVVATWPAIALYGAAFGVLLFGVLLGIFIWRRRGNRAIAQRLGALAERLGVANGDDKGKVETALSFLEDATGAATTAVNESSANAERLRRSLEVLSVGLVLCDEAGTVVYRNANAEELMSSRYGDALAAQAVTEVLGEGWRLGASERILDIYGPPRRTLQLRATVIGDGIRPLGVLAIIEDVTERKRLEDIRRDFIANVSHELKTPMGALGLLAETLQYERDPSIAQRLTERIHTEAFRVNRIIEDLLDLSRLESEGQPVRDPIPVGLFMAEAIERIRTAADQRGLRLAFTEPPVPLLVTGDRRQLVSAIHALLENAVTYSPDGGTVTIGAERADGSDESGVYGLARITISDQGVGIPARDLERIFERFYRVDQGRSRQTGGTGLGLSIVRHVAQNHGGNVSVISREGEGSTFTLDLPLTSA</sequence>
<dbReference type="Gene3D" id="1.10.287.130">
    <property type="match status" value="1"/>
</dbReference>
<dbReference type="PANTHER" id="PTHR45453">
    <property type="entry name" value="PHOSPHATE REGULON SENSOR PROTEIN PHOR"/>
    <property type="match status" value="1"/>
</dbReference>
<dbReference type="EMBL" id="CAFBLN010000012">
    <property type="protein sequence ID" value="CAB4864863.1"/>
    <property type="molecule type" value="Genomic_DNA"/>
</dbReference>
<dbReference type="SMART" id="SM00388">
    <property type="entry name" value="HisKA"/>
    <property type="match status" value="1"/>
</dbReference>
<dbReference type="FunFam" id="1.10.287.130:FF:000001">
    <property type="entry name" value="Two-component sensor histidine kinase"/>
    <property type="match status" value="1"/>
</dbReference>
<dbReference type="Gene3D" id="3.30.565.10">
    <property type="entry name" value="Histidine kinase-like ATPase, C-terminal domain"/>
    <property type="match status" value="1"/>
</dbReference>
<evidence type="ECO:0000256" key="3">
    <source>
        <dbReference type="ARBA" id="ARBA00022553"/>
    </source>
</evidence>
<evidence type="ECO:0000259" key="9">
    <source>
        <dbReference type="PROSITE" id="PS50109"/>
    </source>
</evidence>
<dbReference type="PROSITE" id="PS50112">
    <property type="entry name" value="PAS"/>
    <property type="match status" value="1"/>
</dbReference>
<dbReference type="SUPFAM" id="SSF55874">
    <property type="entry name" value="ATPase domain of HSP90 chaperone/DNA topoisomerase II/histidine kinase"/>
    <property type="match status" value="1"/>
</dbReference>
<dbReference type="PANTHER" id="PTHR45453:SF1">
    <property type="entry name" value="PHOSPHATE REGULON SENSOR PROTEIN PHOR"/>
    <property type="match status" value="1"/>
</dbReference>
<evidence type="ECO:0000256" key="4">
    <source>
        <dbReference type="ARBA" id="ARBA00022679"/>
    </source>
</evidence>
<dbReference type="FunFam" id="3.30.565.10:FF:000006">
    <property type="entry name" value="Sensor histidine kinase WalK"/>
    <property type="match status" value="1"/>
</dbReference>
<dbReference type="GO" id="GO:0005886">
    <property type="term" value="C:plasma membrane"/>
    <property type="evidence" value="ECO:0007669"/>
    <property type="project" value="TreeGrafter"/>
</dbReference>
<dbReference type="InterPro" id="IPR036097">
    <property type="entry name" value="HisK_dim/P_sf"/>
</dbReference>
<dbReference type="PROSITE" id="PS50109">
    <property type="entry name" value="HIS_KIN"/>
    <property type="match status" value="1"/>
</dbReference>
<proteinExistence type="predicted"/>
<dbReference type="CDD" id="cd00075">
    <property type="entry name" value="HATPase"/>
    <property type="match status" value="1"/>
</dbReference>
<dbReference type="AlphaFoldDB" id="A0A6J7DCJ5"/>
<reference evidence="11" key="1">
    <citation type="submission" date="2020-05" db="EMBL/GenBank/DDBJ databases">
        <authorList>
            <person name="Chiriac C."/>
            <person name="Salcher M."/>
            <person name="Ghai R."/>
            <person name="Kavagutti S V."/>
        </authorList>
    </citation>
    <scope>NUCLEOTIDE SEQUENCE</scope>
</reference>
<evidence type="ECO:0000313" key="11">
    <source>
        <dbReference type="EMBL" id="CAB4864863.1"/>
    </source>
</evidence>
<evidence type="ECO:0000256" key="1">
    <source>
        <dbReference type="ARBA" id="ARBA00000085"/>
    </source>
</evidence>
<evidence type="ECO:0000256" key="6">
    <source>
        <dbReference type="ARBA" id="ARBA00023012"/>
    </source>
</evidence>
<dbReference type="PRINTS" id="PR00344">
    <property type="entry name" value="BCTRLSENSOR"/>
</dbReference>
<comment type="catalytic activity">
    <reaction evidence="1">
        <text>ATP + protein L-histidine = ADP + protein N-phospho-L-histidine.</text>
        <dbReference type="EC" id="2.7.13.3"/>
    </reaction>
</comment>
<accession>A0A6J7DCJ5</accession>
<keyword evidence="4" id="KW-0808">Transferase</keyword>
<dbReference type="Pfam" id="PF00512">
    <property type="entry name" value="HisKA"/>
    <property type="match status" value="1"/>
</dbReference>
<evidence type="ECO:0000256" key="2">
    <source>
        <dbReference type="ARBA" id="ARBA00012438"/>
    </source>
</evidence>
<dbReference type="InterPro" id="IPR000014">
    <property type="entry name" value="PAS"/>
</dbReference>
<dbReference type="InterPro" id="IPR004358">
    <property type="entry name" value="Sig_transdc_His_kin-like_C"/>
</dbReference>
<dbReference type="InterPro" id="IPR036890">
    <property type="entry name" value="HATPase_C_sf"/>
</dbReference>
<protein>
    <recommendedName>
        <fullName evidence="2">histidine kinase</fullName>
        <ecNumber evidence="2">2.7.13.3</ecNumber>
    </recommendedName>
</protein>
<dbReference type="GO" id="GO:0000155">
    <property type="term" value="F:phosphorelay sensor kinase activity"/>
    <property type="evidence" value="ECO:0007669"/>
    <property type="project" value="InterPro"/>
</dbReference>
<dbReference type="InterPro" id="IPR003594">
    <property type="entry name" value="HATPase_dom"/>
</dbReference>
<dbReference type="CDD" id="cd00082">
    <property type="entry name" value="HisKA"/>
    <property type="match status" value="1"/>
</dbReference>
<dbReference type="InterPro" id="IPR005467">
    <property type="entry name" value="His_kinase_dom"/>
</dbReference>
<name>A0A6J7DCJ5_9ZZZZ</name>
<gene>
    <name evidence="11" type="ORF">UFOPK3381_00467</name>
</gene>
<keyword evidence="3" id="KW-0597">Phosphoprotein</keyword>